<dbReference type="RefSeq" id="WP_347925815.1">
    <property type="nucleotide sequence ID" value="NZ_CP157199.1"/>
</dbReference>
<name>A0AAU7BWN8_9FLAO</name>
<dbReference type="Gene3D" id="3.20.20.370">
    <property type="entry name" value="Glycoside hydrolase/deacetylase"/>
    <property type="match status" value="1"/>
</dbReference>
<dbReference type="CDD" id="cd10929">
    <property type="entry name" value="CE4_u5"/>
    <property type="match status" value="1"/>
</dbReference>
<accession>A0AAU7BWN8</accession>
<reference evidence="2" key="1">
    <citation type="submission" date="2024-05" db="EMBL/GenBank/DDBJ databases">
        <title>Pontimicrobium maritimus sp. nov., isolated form sea water.</title>
        <authorList>
            <person name="Muhammad N."/>
            <person name="Vuong T.Q."/>
            <person name="Han H.L."/>
            <person name="Kim S.-G."/>
        </authorList>
    </citation>
    <scope>NUCLEOTIDE SEQUENCE</scope>
    <source>
        <strain evidence="2">SW4</strain>
    </source>
</reference>
<sequence>MINDNGHFVISLDYELHWGFFDLKTVEEYEENLANTRRVIERLLDLSDKYSIKLTFATVGFLFAKNKEDLIKHIPELTPDYNKSELNPYELLDDIGYSEKDDPYHFGHSILKRIIEHNNHEVGTHTFSHYYCTESGQTKNHFKEDITAAINIAENLNTTIESIVFPRNMFNPEYLDICYKLGIKCYRGTESSFLYQLENKPESPYYSWQIFRALRMLDSYINLTGQHTYSLKAINKKNSIINLPQSRFLRPYNKRLKFLEALRLRRIKKAMIHAASRNELFHLWWHPHNFGMNMEENFNVLEDIFKEYKRLNEKYQFKSETMTSMANKVIASLS</sequence>
<feature type="domain" description="NodB homology" evidence="1">
    <location>
        <begin position="38"/>
        <end position="185"/>
    </location>
</feature>
<evidence type="ECO:0000313" key="2">
    <source>
        <dbReference type="EMBL" id="XBG62529.1"/>
    </source>
</evidence>
<evidence type="ECO:0000259" key="1">
    <source>
        <dbReference type="Pfam" id="PF01522"/>
    </source>
</evidence>
<organism evidence="2">
    <name type="scientific">Pontimicrobium sp. SW4</name>
    <dbReference type="NCBI Taxonomy" id="3153519"/>
    <lineage>
        <taxon>Bacteria</taxon>
        <taxon>Pseudomonadati</taxon>
        <taxon>Bacteroidota</taxon>
        <taxon>Flavobacteriia</taxon>
        <taxon>Flavobacteriales</taxon>
        <taxon>Flavobacteriaceae</taxon>
        <taxon>Pontimicrobium</taxon>
    </lineage>
</organism>
<dbReference type="EMBL" id="CP157199">
    <property type="protein sequence ID" value="XBG62529.1"/>
    <property type="molecule type" value="Genomic_DNA"/>
</dbReference>
<gene>
    <name evidence="2" type="ORF">ABGB03_06385</name>
</gene>
<dbReference type="InterPro" id="IPR002509">
    <property type="entry name" value="NODB_dom"/>
</dbReference>
<dbReference type="Pfam" id="PF01522">
    <property type="entry name" value="Polysacc_deac_1"/>
    <property type="match status" value="1"/>
</dbReference>
<dbReference type="InterPro" id="IPR011330">
    <property type="entry name" value="Glyco_hydro/deAcase_b/a-brl"/>
</dbReference>
<proteinExistence type="predicted"/>
<protein>
    <submittedName>
        <fullName evidence="2">Polysaccharide deacetylase family protein</fullName>
    </submittedName>
</protein>
<dbReference type="SUPFAM" id="SSF88713">
    <property type="entry name" value="Glycoside hydrolase/deacetylase"/>
    <property type="match status" value="1"/>
</dbReference>
<dbReference type="GO" id="GO:0005975">
    <property type="term" value="P:carbohydrate metabolic process"/>
    <property type="evidence" value="ECO:0007669"/>
    <property type="project" value="InterPro"/>
</dbReference>
<dbReference type="AlphaFoldDB" id="A0AAU7BWN8"/>
<dbReference type="GO" id="GO:0016810">
    <property type="term" value="F:hydrolase activity, acting on carbon-nitrogen (but not peptide) bonds"/>
    <property type="evidence" value="ECO:0007669"/>
    <property type="project" value="InterPro"/>
</dbReference>